<protein>
    <submittedName>
        <fullName evidence="2">Heme-binding protein</fullName>
    </submittedName>
</protein>
<evidence type="ECO:0000313" key="2">
    <source>
        <dbReference type="EMBL" id="MFC5517514.1"/>
    </source>
</evidence>
<evidence type="ECO:0000256" key="1">
    <source>
        <dbReference type="SAM" id="SignalP"/>
    </source>
</evidence>
<dbReference type="Proteomes" id="UP001596150">
    <property type="component" value="Unassembled WGS sequence"/>
</dbReference>
<reference evidence="3" key="1">
    <citation type="journal article" date="2019" name="Int. J. Syst. Evol. Microbiol.">
        <title>The Global Catalogue of Microorganisms (GCM) 10K type strain sequencing project: providing services to taxonomists for standard genome sequencing and annotation.</title>
        <authorList>
            <consortium name="The Broad Institute Genomics Platform"/>
            <consortium name="The Broad Institute Genome Sequencing Center for Infectious Disease"/>
            <person name="Wu L."/>
            <person name="Ma J."/>
        </authorList>
    </citation>
    <scope>NUCLEOTIDE SEQUENCE [LARGE SCALE GENOMIC DNA]</scope>
    <source>
        <strain evidence="3">KACC 12633</strain>
    </source>
</reference>
<dbReference type="EMBL" id="JBHSML010000010">
    <property type="protein sequence ID" value="MFC5517514.1"/>
    <property type="molecule type" value="Genomic_DNA"/>
</dbReference>
<feature type="chain" id="PRO_5046713972" evidence="1">
    <location>
        <begin position="27"/>
        <end position="163"/>
    </location>
</feature>
<evidence type="ECO:0000313" key="3">
    <source>
        <dbReference type="Proteomes" id="UP001596150"/>
    </source>
</evidence>
<dbReference type="RefSeq" id="WP_266346490.1">
    <property type="nucleotide sequence ID" value="NZ_JAPKNH010000019.1"/>
</dbReference>
<dbReference type="PANTHER" id="PTHR34309">
    <property type="entry name" value="SLR1406 PROTEIN"/>
    <property type="match status" value="1"/>
</dbReference>
<dbReference type="PANTHER" id="PTHR34309:SF1">
    <property type="entry name" value="PROTEIN GLCG"/>
    <property type="match status" value="1"/>
</dbReference>
<dbReference type="InterPro" id="IPR005624">
    <property type="entry name" value="PduO/GlcC-like"/>
</dbReference>
<dbReference type="Pfam" id="PF03928">
    <property type="entry name" value="HbpS-like"/>
    <property type="match status" value="1"/>
</dbReference>
<dbReference type="Gene3D" id="3.30.450.150">
    <property type="entry name" value="Haem-degrading domain"/>
    <property type="match status" value="1"/>
</dbReference>
<accession>A0ABW0PY62</accession>
<dbReference type="InterPro" id="IPR038084">
    <property type="entry name" value="PduO/GlcC-like_sf"/>
</dbReference>
<organism evidence="2 3">
    <name type="scientific">Kaistia terrae</name>
    <dbReference type="NCBI Taxonomy" id="537017"/>
    <lineage>
        <taxon>Bacteria</taxon>
        <taxon>Pseudomonadati</taxon>
        <taxon>Pseudomonadota</taxon>
        <taxon>Alphaproteobacteria</taxon>
        <taxon>Hyphomicrobiales</taxon>
        <taxon>Kaistiaceae</taxon>
        <taxon>Kaistia</taxon>
    </lineage>
</organism>
<name>A0ABW0PY62_9HYPH</name>
<comment type="caution">
    <text evidence="2">The sequence shown here is derived from an EMBL/GenBank/DDBJ whole genome shotgun (WGS) entry which is preliminary data.</text>
</comment>
<keyword evidence="3" id="KW-1185">Reference proteome</keyword>
<feature type="signal peptide" evidence="1">
    <location>
        <begin position="1"/>
        <end position="26"/>
    </location>
</feature>
<keyword evidence="1" id="KW-0732">Signal</keyword>
<proteinExistence type="predicted"/>
<dbReference type="InterPro" id="IPR052517">
    <property type="entry name" value="GlcG_carb_metab_protein"/>
</dbReference>
<dbReference type="SUPFAM" id="SSF143744">
    <property type="entry name" value="GlcG-like"/>
    <property type="match status" value="1"/>
</dbReference>
<sequence>MMISPRRYLAIALPLLLANMPTTGFAQSVPYGTPISIEQAKQAVKAAAAEMHKRNLEMTIAVVDSGSNLVYLERADQAGIGTIDAAIGKAKAANGIKSPTKAIQDLIVTQNQISLLGVPGAFPVEGGVPLIIDNKVVGAIGASGGMLPDDGAVATAGAKALLK</sequence>
<gene>
    <name evidence="2" type="ORF">ACFPP9_17165</name>
</gene>